<keyword evidence="5 6" id="KW-0472">Membrane</keyword>
<dbReference type="Pfam" id="PF12704">
    <property type="entry name" value="MacB_PCD"/>
    <property type="match status" value="1"/>
</dbReference>
<dbReference type="RefSeq" id="WP_092982877.1">
    <property type="nucleotide sequence ID" value="NZ_FOYQ01000002.1"/>
</dbReference>
<dbReference type="Pfam" id="PF02687">
    <property type="entry name" value="FtsX"/>
    <property type="match status" value="2"/>
</dbReference>
<reference evidence="9 10" key="1">
    <citation type="submission" date="2016-10" db="EMBL/GenBank/DDBJ databases">
        <authorList>
            <person name="de Groot N.N."/>
        </authorList>
    </citation>
    <scope>NUCLEOTIDE SEQUENCE [LARGE SCALE GENOMIC DNA]</scope>
    <source>
        <strain evidence="9 10">DSM 21019</strain>
    </source>
</reference>
<evidence type="ECO:0000256" key="2">
    <source>
        <dbReference type="ARBA" id="ARBA00022475"/>
    </source>
</evidence>
<dbReference type="EMBL" id="FOYQ01000002">
    <property type="protein sequence ID" value="SFR51485.1"/>
    <property type="molecule type" value="Genomic_DNA"/>
</dbReference>
<feature type="transmembrane region" description="Helical" evidence="6">
    <location>
        <begin position="863"/>
        <end position="888"/>
    </location>
</feature>
<evidence type="ECO:0000259" key="7">
    <source>
        <dbReference type="Pfam" id="PF02687"/>
    </source>
</evidence>
<keyword evidence="2" id="KW-1003">Cell membrane</keyword>
<dbReference type="InterPro" id="IPR050250">
    <property type="entry name" value="Macrolide_Exporter_MacB"/>
</dbReference>
<feature type="domain" description="MacB-like periplasmic core" evidence="8">
    <location>
        <begin position="111"/>
        <end position="328"/>
    </location>
</feature>
<dbReference type="GO" id="GO:0022857">
    <property type="term" value="F:transmembrane transporter activity"/>
    <property type="evidence" value="ECO:0007669"/>
    <property type="project" value="TreeGrafter"/>
</dbReference>
<feature type="domain" description="ABC3 transporter permease C-terminal" evidence="7">
    <location>
        <begin position="380"/>
        <end position="495"/>
    </location>
</feature>
<feature type="transmembrane region" description="Helical" evidence="6">
    <location>
        <begin position="468"/>
        <end position="492"/>
    </location>
</feature>
<feature type="transmembrane region" description="Helical" evidence="6">
    <location>
        <begin position="110"/>
        <end position="130"/>
    </location>
</feature>
<comment type="subcellular location">
    <subcellularLocation>
        <location evidence="1">Cell membrane</location>
        <topology evidence="1">Multi-pass membrane protein</topology>
    </subcellularLocation>
</comment>
<evidence type="ECO:0000259" key="8">
    <source>
        <dbReference type="Pfam" id="PF12704"/>
    </source>
</evidence>
<dbReference type="OrthoDB" id="8740261at2"/>
<evidence type="ECO:0000256" key="3">
    <source>
        <dbReference type="ARBA" id="ARBA00022692"/>
    </source>
</evidence>
<keyword evidence="3 6" id="KW-0812">Transmembrane</keyword>
<dbReference type="GO" id="GO:0005886">
    <property type="term" value="C:plasma membrane"/>
    <property type="evidence" value="ECO:0007669"/>
    <property type="project" value="UniProtKB-SubCell"/>
</dbReference>
<dbReference type="STRING" id="400055.SAMN04490243_2484"/>
<evidence type="ECO:0000313" key="9">
    <source>
        <dbReference type="EMBL" id="SFR51485.1"/>
    </source>
</evidence>
<dbReference type="InterPro" id="IPR003838">
    <property type="entry name" value="ABC3_permease_C"/>
</dbReference>
<feature type="transmembrane region" description="Helical" evidence="6">
    <location>
        <begin position="425"/>
        <end position="448"/>
    </location>
</feature>
<protein>
    <submittedName>
        <fullName evidence="9">Putative ABC transport system permease protein</fullName>
    </submittedName>
</protein>
<evidence type="ECO:0000256" key="1">
    <source>
        <dbReference type="ARBA" id="ARBA00004651"/>
    </source>
</evidence>
<evidence type="ECO:0000256" key="5">
    <source>
        <dbReference type="ARBA" id="ARBA00023136"/>
    </source>
</evidence>
<proteinExistence type="predicted"/>
<keyword evidence="4 6" id="KW-1133">Transmembrane helix</keyword>
<evidence type="ECO:0000256" key="6">
    <source>
        <dbReference type="SAM" id="Phobius"/>
    </source>
</evidence>
<gene>
    <name evidence="9" type="ORF">SAMN04490243_2484</name>
</gene>
<keyword evidence="10" id="KW-1185">Reference proteome</keyword>
<feature type="domain" description="ABC3 transporter permease C-terminal" evidence="7">
    <location>
        <begin position="780"/>
        <end position="892"/>
    </location>
</feature>
<feature type="transmembrane region" description="Helical" evidence="6">
    <location>
        <begin position="513"/>
        <end position="537"/>
    </location>
</feature>
<dbReference type="PANTHER" id="PTHR30572:SF18">
    <property type="entry name" value="ABC-TYPE MACROLIDE FAMILY EXPORT SYSTEM PERMEASE COMPONENT 2"/>
    <property type="match status" value="1"/>
</dbReference>
<evidence type="ECO:0000256" key="4">
    <source>
        <dbReference type="ARBA" id="ARBA00022989"/>
    </source>
</evidence>
<organism evidence="9 10">
    <name type="scientific">Robiginitalea myxolifaciens</name>
    <dbReference type="NCBI Taxonomy" id="400055"/>
    <lineage>
        <taxon>Bacteria</taxon>
        <taxon>Pseudomonadati</taxon>
        <taxon>Bacteroidota</taxon>
        <taxon>Flavobacteriia</taxon>
        <taxon>Flavobacteriales</taxon>
        <taxon>Flavobacteriaceae</taxon>
        <taxon>Robiginitalea</taxon>
    </lineage>
</organism>
<name>A0A1I6HAF2_9FLAO</name>
<dbReference type="AlphaFoldDB" id="A0A1I6HAF2"/>
<feature type="transmembrane region" description="Helical" evidence="6">
    <location>
        <begin position="374"/>
        <end position="396"/>
    </location>
</feature>
<dbReference type="InterPro" id="IPR025857">
    <property type="entry name" value="MacB_PCD"/>
</dbReference>
<dbReference type="PANTHER" id="PTHR30572">
    <property type="entry name" value="MEMBRANE COMPONENT OF TRANSPORTER-RELATED"/>
    <property type="match status" value="1"/>
</dbReference>
<sequence length="900" mass="101519">MSTQPFNVDKAISDWQKALLKYHSIDPEFAEELASGLRDRYDALLKDGIAAEDAFARARKKTIADPNQLAREMSDVKSRSTGFLGDLAFLLPNYLKIGWRNLGRKSFYNLINLTSLTIGIVCAVLAILYIDYETSFDDFVPESERIYRVGQNLRSQEYSMIGFEDYNSSTAEKQQIHIDAIRKATGVEAACQFFIFDNPQYINTGEDRLETTKILQTNTPNSFLELFGWEWIVGSKEQFTNDPRTVLFTESEAERFYGMDWNADKVIGQSIVIDTTAFTIAGVLKDVPSNSHLDFNVVIHQRRIDYWGARTYVKAANGTDGTAIKRNLDLKIGEINPRLSRSELFGGFTLDRLQDIHLNSDKLYEIKPPGDKQYLYIFSIISSIILLLTISNYTNLSIAMNASRMREIGMRKIFGASQVSVSKQFLIEALLIALLSTPLIIVLLIFIIPRLNAFMGVAIATDFWAQGSFWLLLISLLILVGLLSGLYPSIFLSNRKITSLFKGNMVKDRSSSFTVRKAIITFQFGLLIGLCSLTLFVNNQLEFISDKDLGYQKENILYVDINSNWETFTAFRNELNSISGITGVGTGSDMGTTPYNQTTYRLKDTDQVFDDAYNVYFDYASLKLLGIETSILDYLDNPLNAPSNIVLINETAAQKLSTQFNIPKEDLIGRTIIEEPEYTDEETGEVGFPFQIGGFTSDINVFSLKEKITPMFVRVYRQSDYAYLASISYDESISETVLQSVEAAFKKVKPNDTFMYEFLTQNVNALYEQEQKIGRLCVYFSVIAFLVAILGLIALTAYLTTLKRKEIGMRKILGASTLGIVKLFNKEYLPLLVFAFFVAAPVTYLGVSRWLSTFAYRIDINLMVFLLATVLTLAISSAAVSLVTLRVIRSEPVEALREEQ</sequence>
<accession>A0A1I6HAF2</accession>
<evidence type="ECO:0000313" key="10">
    <source>
        <dbReference type="Proteomes" id="UP000199534"/>
    </source>
</evidence>
<feature type="transmembrane region" description="Helical" evidence="6">
    <location>
        <begin position="778"/>
        <end position="801"/>
    </location>
</feature>
<feature type="transmembrane region" description="Helical" evidence="6">
    <location>
        <begin position="828"/>
        <end position="851"/>
    </location>
</feature>
<dbReference type="Proteomes" id="UP000199534">
    <property type="component" value="Unassembled WGS sequence"/>
</dbReference>